<sequence>MSRSATGIKEGDFFVVQGHRELYYFYSLDVPNKPPHNTAQTLLAEGHKAISALQDQKSPDDLHVTLWFKTVPGPDRNYEARLNKVTPAKITVTYLYTDTKHVPDPHTLLNSLRSDAKVFTVVDIS</sequence>
<proteinExistence type="predicted"/>
<dbReference type="EMBL" id="GBYX01474361">
    <property type="protein sequence ID" value="JAO07299.1"/>
    <property type="molecule type" value="Transcribed_RNA"/>
</dbReference>
<reference evidence="1" key="1">
    <citation type="submission" date="2014-12" db="EMBL/GenBank/DDBJ databases">
        <title>Parallel Evolution in Life History Adaptation Evident in the Tissue-Specific Poeciliopsis prolifica transcriptome.</title>
        <authorList>
            <person name="Jue N.K."/>
            <person name="Foley R.J."/>
            <person name="Obergfell C."/>
            <person name="Reznick D.N."/>
            <person name="O'Neill R.J."/>
            <person name="O'Neill M.J."/>
        </authorList>
    </citation>
    <scope>NUCLEOTIDE SEQUENCE</scope>
</reference>
<dbReference type="AlphaFoldDB" id="A0A0S7EYB7"/>
<organism evidence="1">
    <name type="scientific">Poeciliopsis prolifica</name>
    <name type="common">blackstripe livebearer</name>
    <dbReference type="NCBI Taxonomy" id="188132"/>
    <lineage>
        <taxon>Eukaryota</taxon>
        <taxon>Metazoa</taxon>
        <taxon>Chordata</taxon>
        <taxon>Craniata</taxon>
        <taxon>Vertebrata</taxon>
        <taxon>Euteleostomi</taxon>
        <taxon>Actinopterygii</taxon>
        <taxon>Neopterygii</taxon>
        <taxon>Teleostei</taxon>
        <taxon>Neoteleostei</taxon>
        <taxon>Acanthomorphata</taxon>
        <taxon>Ovalentaria</taxon>
        <taxon>Atherinomorphae</taxon>
        <taxon>Cyprinodontiformes</taxon>
        <taxon>Poeciliidae</taxon>
        <taxon>Poeciliinae</taxon>
        <taxon>Poeciliopsis</taxon>
    </lineage>
</organism>
<accession>A0A0S7EYB7</accession>
<name>A0A0S7EYB7_9TELE</name>
<gene>
    <name evidence="1" type="primary">PPUP7256</name>
</gene>
<protein>
    <submittedName>
        <fullName evidence="1">PPUP7256</fullName>
    </submittedName>
</protein>
<feature type="non-terminal residue" evidence="1">
    <location>
        <position position="125"/>
    </location>
</feature>
<evidence type="ECO:0000313" key="1">
    <source>
        <dbReference type="EMBL" id="JAO07299.1"/>
    </source>
</evidence>